<sequence length="104" mass="11949">MENKPTGQMTIATGFKYYGIALCVFLLSIGLVYIFNYEAIKLIAAAIYISCGVFLNRTILRNLIEFHPVYSTLDNVFRYKWNMVVIWPIGYLFLLSKLGVNKLI</sequence>
<name>A0A9X2WIA9_9GAMM</name>
<feature type="transmembrane region" description="Helical" evidence="1">
    <location>
        <begin position="79"/>
        <end position="100"/>
    </location>
</feature>
<accession>A0A9X2WIA9</accession>
<dbReference type="EMBL" id="JAOANI010000028">
    <property type="protein sequence ID" value="MCT7360870.1"/>
    <property type="molecule type" value="Genomic_DNA"/>
</dbReference>
<evidence type="ECO:0000313" key="3">
    <source>
        <dbReference type="Proteomes" id="UP001147830"/>
    </source>
</evidence>
<keyword evidence="1" id="KW-1133">Transmembrane helix</keyword>
<dbReference type="AlphaFoldDB" id="A0A9X2WIA9"/>
<feature type="transmembrane region" description="Helical" evidence="1">
    <location>
        <begin position="15"/>
        <end position="35"/>
    </location>
</feature>
<organism evidence="2 3">
    <name type="scientific">Thalassolituus pacificus</name>
    <dbReference type="NCBI Taxonomy" id="2975440"/>
    <lineage>
        <taxon>Bacteria</taxon>
        <taxon>Pseudomonadati</taxon>
        <taxon>Pseudomonadota</taxon>
        <taxon>Gammaproteobacteria</taxon>
        <taxon>Oceanospirillales</taxon>
        <taxon>Oceanospirillaceae</taxon>
        <taxon>Thalassolituus</taxon>
    </lineage>
</organism>
<proteinExistence type="predicted"/>
<comment type="caution">
    <text evidence="2">The sequence shown here is derived from an EMBL/GenBank/DDBJ whole genome shotgun (WGS) entry which is preliminary data.</text>
</comment>
<reference evidence="2" key="1">
    <citation type="journal article" date="2022" name="Front. Microbiol.">
        <title>Genome-based taxonomic rearrangement of Oceanobacter-related bacteria including the description of Thalassolituus hydrocarbonoclasticus sp. nov. and Thalassolituus pacificus sp. nov. and emended description of the genus Thalassolituus.</title>
        <authorList>
            <person name="Dong C."/>
            <person name="Wei L."/>
            <person name="Wang J."/>
            <person name="Lai Q."/>
            <person name="Huang Z."/>
            <person name="Shao Z."/>
        </authorList>
    </citation>
    <scope>NUCLEOTIDE SEQUENCE</scope>
    <source>
        <strain evidence="2">59MF3M-4</strain>
    </source>
</reference>
<keyword evidence="1" id="KW-0812">Transmembrane</keyword>
<evidence type="ECO:0000256" key="1">
    <source>
        <dbReference type="SAM" id="Phobius"/>
    </source>
</evidence>
<gene>
    <name evidence="2" type="ORF">NYR02_17750</name>
</gene>
<protein>
    <submittedName>
        <fullName evidence="2">Uncharacterized protein</fullName>
    </submittedName>
</protein>
<keyword evidence="1" id="KW-0472">Membrane</keyword>
<dbReference type="RefSeq" id="WP_260977689.1">
    <property type="nucleotide sequence ID" value="NZ_JAOANI010000028.1"/>
</dbReference>
<dbReference type="Proteomes" id="UP001147830">
    <property type="component" value="Unassembled WGS sequence"/>
</dbReference>
<keyword evidence="3" id="KW-1185">Reference proteome</keyword>
<feature type="transmembrane region" description="Helical" evidence="1">
    <location>
        <begin position="42"/>
        <end position="59"/>
    </location>
</feature>
<evidence type="ECO:0000313" key="2">
    <source>
        <dbReference type="EMBL" id="MCT7360870.1"/>
    </source>
</evidence>
<reference evidence="2" key="2">
    <citation type="submission" date="2022-08" db="EMBL/GenBank/DDBJ databases">
        <authorList>
            <person name="Dong C."/>
        </authorList>
    </citation>
    <scope>NUCLEOTIDE SEQUENCE</scope>
    <source>
        <strain evidence="2">59MF3M-4</strain>
    </source>
</reference>